<dbReference type="SUPFAM" id="SSF53335">
    <property type="entry name" value="S-adenosyl-L-methionine-dependent methyltransferases"/>
    <property type="match status" value="1"/>
</dbReference>
<keyword evidence="2 7" id="KW-0489">Methyltransferase</keyword>
<dbReference type="Pfam" id="PF05175">
    <property type="entry name" value="MTS"/>
    <property type="match status" value="1"/>
</dbReference>
<dbReference type="AlphaFoldDB" id="A0A9D1FUP8"/>
<evidence type="ECO:0000256" key="5">
    <source>
        <dbReference type="ARBA" id="ARBA00048391"/>
    </source>
</evidence>
<dbReference type="InterPro" id="IPR004556">
    <property type="entry name" value="HemK-like"/>
</dbReference>
<dbReference type="EC" id="2.1.1.297" evidence="1"/>
<dbReference type="NCBIfam" id="TIGR03534">
    <property type="entry name" value="RF_mod_PrmC"/>
    <property type="match status" value="1"/>
</dbReference>
<evidence type="ECO:0000256" key="2">
    <source>
        <dbReference type="ARBA" id="ARBA00022603"/>
    </source>
</evidence>
<evidence type="ECO:0000256" key="1">
    <source>
        <dbReference type="ARBA" id="ARBA00012771"/>
    </source>
</evidence>
<dbReference type="GO" id="GO:0032259">
    <property type="term" value="P:methylation"/>
    <property type="evidence" value="ECO:0007669"/>
    <property type="project" value="UniProtKB-KW"/>
</dbReference>
<dbReference type="InterPro" id="IPR007848">
    <property type="entry name" value="Small_mtfrase_dom"/>
</dbReference>
<comment type="catalytic activity">
    <reaction evidence="5">
        <text>L-glutaminyl-[peptide chain release factor] + S-adenosyl-L-methionine = N(5)-methyl-L-glutaminyl-[peptide chain release factor] + S-adenosyl-L-homocysteine + H(+)</text>
        <dbReference type="Rhea" id="RHEA:42896"/>
        <dbReference type="Rhea" id="RHEA-COMP:10271"/>
        <dbReference type="Rhea" id="RHEA-COMP:10272"/>
        <dbReference type="ChEBI" id="CHEBI:15378"/>
        <dbReference type="ChEBI" id="CHEBI:30011"/>
        <dbReference type="ChEBI" id="CHEBI:57856"/>
        <dbReference type="ChEBI" id="CHEBI:59789"/>
        <dbReference type="ChEBI" id="CHEBI:61891"/>
        <dbReference type="EC" id="2.1.1.297"/>
    </reaction>
</comment>
<dbReference type="InterPro" id="IPR019874">
    <property type="entry name" value="RF_methyltr_PrmC"/>
</dbReference>
<dbReference type="InterPro" id="IPR002052">
    <property type="entry name" value="DNA_methylase_N6_adenine_CS"/>
</dbReference>
<keyword evidence="3 7" id="KW-0808">Transferase</keyword>
<comment type="caution">
    <text evidence="7">The sequence shown here is derived from an EMBL/GenBank/DDBJ whole genome shotgun (WGS) entry which is preliminary data.</text>
</comment>
<proteinExistence type="predicted"/>
<dbReference type="PANTHER" id="PTHR18895:SF74">
    <property type="entry name" value="MTRF1L RELEASE FACTOR GLUTAMINE METHYLTRANSFERASE"/>
    <property type="match status" value="1"/>
</dbReference>
<sequence length="278" mass="30759">MTIHEIVKILTDSGIEPNEANAEVKLLIEHFAGFGVKDIIMGSKLTSEKLELVKEKAELRARTRRPIQHIIGLADFMGEKFIVNPSVLIPRDETEFLVRKAVEIINSKDFKAILDVGTGSGCIACMIAKYTHAQVIGLDISTDALNTALDNASKLNLNNRAIFRKSDIFSNVKPGESFDMIVSNPPYIPPSEKANLQKEVTFDPETALFTEDEKGLEFYEKITEQAPKILNKNGFLVYELGAGQSDEVKKIMEANGFGNIDIIKDLAGIERVISASYL</sequence>
<dbReference type="CDD" id="cd02440">
    <property type="entry name" value="AdoMet_MTases"/>
    <property type="match status" value="1"/>
</dbReference>
<feature type="domain" description="Methyltransferase small" evidence="6">
    <location>
        <begin position="103"/>
        <end position="190"/>
    </location>
</feature>
<dbReference type="Gene3D" id="3.40.50.150">
    <property type="entry name" value="Vaccinia Virus protein VP39"/>
    <property type="match status" value="1"/>
</dbReference>
<evidence type="ECO:0000259" key="6">
    <source>
        <dbReference type="Pfam" id="PF05175"/>
    </source>
</evidence>
<dbReference type="Proteomes" id="UP000824139">
    <property type="component" value="Unassembled WGS sequence"/>
</dbReference>
<reference evidence="7" key="1">
    <citation type="submission" date="2020-10" db="EMBL/GenBank/DDBJ databases">
        <authorList>
            <person name="Gilroy R."/>
        </authorList>
    </citation>
    <scope>NUCLEOTIDE SEQUENCE</scope>
    <source>
        <strain evidence="7">CHK152-2994</strain>
    </source>
</reference>
<dbReference type="GO" id="GO:0102559">
    <property type="term" value="F:peptide chain release factor N(5)-glutamine methyltransferase activity"/>
    <property type="evidence" value="ECO:0007669"/>
    <property type="project" value="UniProtKB-EC"/>
</dbReference>
<gene>
    <name evidence="7" type="primary">prmC</name>
    <name evidence="7" type="ORF">IAD41_01530</name>
</gene>
<dbReference type="EMBL" id="DVJO01000035">
    <property type="protein sequence ID" value="HIS82273.1"/>
    <property type="molecule type" value="Genomic_DNA"/>
</dbReference>
<name>A0A9D1FUP8_9BACT</name>
<evidence type="ECO:0000313" key="7">
    <source>
        <dbReference type="EMBL" id="HIS82273.1"/>
    </source>
</evidence>
<dbReference type="PROSITE" id="PS00092">
    <property type="entry name" value="N6_MTASE"/>
    <property type="match status" value="1"/>
</dbReference>
<evidence type="ECO:0000256" key="3">
    <source>
        <dbReference type="ARBA" id="ARBA00022679"/>
    </source>
</evidence>
<dbReference type="PANTHER" id="PTHR18895">
    <property type="entry name" value="HEMK METHYLTRANSFERASE"/>
    <property type="match status" value="1"/>
</dbReference>
<dbReference type="InterPro" id="IPR029063">
    <property type="entry name" value="SAM-dependent_MTases_sf"/>
</dbReference>
<reference evidence="7" key="2">
    <citation type="journal article" date="2021" name="PeerJ">
        <title>Extensive microbial diversity within the chicken gut microbiome revealed by metagenomics and culture.</title>
        <authorList>
            <person name="Gilroy R."/>
            <person name="Ravi A."/>
            <person name="Getino M."/>
            <person name="Pursley I."/>
            <person name="Horton D.L."/>
            <person name="Alikhan N.F."/>
            <person name="Baker D."/>
            <person name="Gharbi K."/>
            <person name="Hall N."/>
            <person name="Watson M."/>
            <person name="Adriaenssens E.M."/>
            <person name="Foster-Nyarko E."/>
            <person name="Jarju S."/>
            <person name="Secka A."/>
            <person name="Antonio M."/>
            <person name="Oren A."/>
            <person name="Chaudhuri R.R."/>
            <person name="La Ragione R."/>
            <person name="Hildebrand F."/>
            <person name="Pallen M.J."/>
        </authorList>
    </citation>
    <scope>NUCLEOTIDE SEQUENCE</scope>
    <source>
        <strain evidence="7">CHK152-2994</strain>
    </source>
</reference>
<dbReference type="InterPro" id="IPR050320">
    <property type="entry name" value="N5-glutamine_MTase"/>
</dbReference>
<accession>A0A9D1FUP8</accession>
<evidence type="ECO:0000313" key="8">
    <source>
        <dbReference type="Proteomes" id="UP000824139"/>
    </source>
</evidence>
<evidence type="ECO:0000256" key="4">
    <source>
        <dbReference type="ARBA" id="ARBA00022691"/>
    </source>
</evidence>
<dbReference type="Gene3D" id="1.10.8.10">
    <property type="entry name" value="DNA helicase RuvA subunit, C-terminal domain"/>
    <property type="match status" value="1"/>
</dbReference>
<keyword evidence="4" id="KW-0949">S-adenosyl-L-methionine</keyword>
<dbReference type="GO" id="GO:0003676">
    <property type="term" value="F:nucleic acid binding"/>
    <property type="evidence" value="ECO:0007669"/>
    <property type="project" value="InterPro"/>
</dbReference>
<dbReference type="NCBIfam" id="TIGR00536">
    <property type="entry name" value="hemK_fam"/>
    <property type="match status" value="1"/>
</dbReference>
<protein>
    <recommendedName>
        <fullName evidence="1">peptide chain release factor N(5)-glutamine methyltransferase</fullName>
        <ecNumber evidence="1">2.1.1.297</ecNumber>
    </recommendedName>
</protein>
<organism evidence="7 8">
    <name type="scientific">Candidatus Scatenecus faecavium</name>
    <dbReference type="NCBI Taxonomy" id="2840915"/>
    <lineage>
        <taxon>Bacteria</taxon>
        <taxon>Candidatus Scatenecus</taxon>
    </lineage>
</organism>